<dbReference type="AlphaFoldDB" id="A0A1B1S8B9"/>
<keyword evidence="2" id="KW-1185">Reference proteome</keyword>
<gene>
    <name evidence="1" type="ORF">A4V02_04510</name>
</gene>
<protein>
    <submittedName>
        <fullName evidence="1">Uncharacterized protein</fullName>
    </submittedName>
</protein>
<proteinExistence type="predicted"/>
<evidence type="ECO:0000313" key="2">
    <source>
        <dbReference type="Proteomes" id="UP000186351"/>
    </source>
</evidence>
<dbReference type="KEGG" id="pary:A4V02_04510"/>
<reference evidence="2" key="1">
    <citation type="submission" date="2016-04" db="EMBL/GenBank/DDBJ databases">
        <title>Complete Genome Sequences of Twelve Strains of a Stable Defined Moderately Diverse Mouse Microbiota 2 (sDMDMm2).</title>
        <authorList>
            <person name="Uchimura Y."/>
            <person name="Wyss M."/>
            <person name="Brugiroux S."/>
            <person name="Limenitakis J.P."/>
            <person name="Stecher B."/>
            <person name="McCoy K.D."/>
            <person name="Macpherson A.J."/>
        </authorList>
    </citation>
    <scope>NUCLEOTIDE SEQUENCE [LARGE SCALE GENOMIC DNA]</scope>
    <source>
        <strain evidence="2">YL27</strain>
    </source>
</reference>
<evidence type="ECO:0000313" key="1">
    <source>
        <dbReference type="EMBL" id="ANU63048.1"/>
    </source>
</evidence>
<dbReference type="GeneID" id="65536110"/>
<dbReference type="EMBL" id="CP015402">
    <property type="protein sequence ID" value="ANU63048.1"/>
    <property type="molecule type" value="Genomic_DNA"/>
</dbReference>
<sequence>MKITKDQLDILNSFSVTRLKEDDSLLREVSDFENSKNENLVDYLVGNAFDDDAENRCACYAVRNEDGEILCYFSIKCGLLYSEFEELKKFEKFKNHKIKLMELEQRGDQAVVKEYIEEIKTKLKEAKEDIERLLGKFDSMPTNKQVAKSFPSIELTHFCVNEAYRNKWQTYGFSAKNRIGSTMFWHVIVGIVEKIRSLTGCEFLYLFAADSTSDRHLVNHYKNMMGLREDMAMSALQPIYDFNCTFLCADIDSLLKAREDFYENFNVTEDFV</sequence>
<accession>A0A1Z2XKB4</accession>
<dbReference type="OrthoDB" id="2004431at2"/>
<dbReference type="Proteomes" id="UP000186351">
    <property type="component" value="Chromosome"/>
</dbReference>
<name>A0A1B1S8B9_9BACT</name>
<dbReference type="RefSeq" id="WP_068960408.1">
    <property type="nucleotide sequence ID" value="NZ_CAJTAP010000047.1"/>
</dbReference>
<dbReference type="STRING" id="1796646.A4V02_04510"/>
<accession>A0A1B1S8B9</accession>
<organism evidence="1 2">
    <name type="scientific">Muribaculum intestinale</name>
    <dbReference type="NCBI Taxonomy" id="1796646"/>
    <lineage>
        <taxon>Bacteria</taxon>
        <taxon>Pseudomonadati</taxon>
        <taxon>Bacteroidota</taxon>
        <taxon>Bacteroidia</taxon>
        <taxon>Bacteroidales</taxon>
        <taxon>Muribaculaceae</taxon>
        <taxon>Muribaculum</taxon>
    </lineage>
</organism>
<dbReference type="Gene3D" id="3.40.630.30">
    <property type="match status" value="1"/>
</dbReference>